<keyword evidence="1" id="KW-0472">Membrane</keyword>
<evidence type="ECO:0000256" key="1">
    <source>
        <dbReference type="SAM" id="Phobius"/>
    </source>
</evidence>
<protein>
    <recommendedName>
        <fullName evidence="4">Transmembrane protein</fullName>
    </recommendedName>
</protein>
<gene>
    <name evidence="2" type="ORF">Tco_0804083</name>
</gene>
<reference evidence="2" key="1">
    <citation type="journal article" date="2022" name="Int. J. Mol. Sci.">
        <title>Draft Genome of Tanacetum Coccineum: Genomic Comparison of Closely Related Tanacetum-Family Plants.</title>
        <authorList>
            <person name="Yamashiro T."/>
            <person name="Shiraishi A."/>
            <person name="Nakayama K."/>
            <person name="Satake H."/>
        </authorList>
    </citation>
    <scope>NUCLEOTIDE SEQUENCE</scope>
</reference>
<feature type="transmembrane region" description="Helical" evidence="1">
    <location>
        <begin position="20"/>
        <end position="38"/>
    </location>
</feature>
<keyword evidence="3" id="KW-1185">Reference proteome</keyword>
<proteinExistence type="predicted"/>
<dbReference type="Proteomes" id="UP001151760">
    <property type="component" value="Unassembled WGS sequence"/>
</dbReference>
<comment type="caution">
    <text evidence="2">The sequence shown here is derived from an EMBL/GenBank/DDBJ whole genome shotgun (WGS) entry which is preliminary data.</text>
</comment>
<evidence type="ECO:0008006" key="4">
    <source>
        <dbReference type="Google" id="ProtNLM"/>
    </source>
</evidence>
<accession>A0ABQ5A494</accession>
<evidence type="ECO:0000313" key="2">
    <source>
        <dbReference type="EMBL" id="GJS97115.1"/>
    </source>
</evidence>
<keyword evidence="1" id="KW-0812">Transmembrane</keyword>
<evidence type="ECO:0000313" key="3">
    <source>
        <dbReference type="Proteomes" id="UP001151760"/>
    </source>
</evidence>
<sequence>MTNNVRLSAFLTQGKASTVVGVGVTVVVVIIVAVVVVVESSSVVKLSFSVRFKGGNISIILLGNPPMKSSIIFSNLAP</sequence>
<reference evidence="2" key="2">
    <citation type="submission" date="2022-01" db="EMBL/GenBank/DDBJ databases">
        <authorList>
            <person name="Yamashiro T."/>
            <person name="Shiraishi A."/>
            <person name="Satake H."/>
            <person name="Nakayama K."/>
        </authorList>
    </citation>
    <scope>NUCLEOTIDE SEQUENCE</scope>
</reference>
<keyword evidence="1" id="KW-1133">Transmembrane helix</keyword>
<name>A0ABQ5A494_9ASTR</name>
<organism evidence="2 3">
    <name type="scientific">Tanacetum coccineum</name>
    <dbReference type="NCBI Taxonomy" id="301880"/>
    <lineage>
        <taxon>Eukaryota</taxon>
        <taxon>Viridiplantae</taxon>
        <taxon>Streptophyta</taxon>
        <taxon>Embryophyta</taxon>
        <taxon>Tracheophyta</taxon>
        <taxon>Spermatophyta</taxon>
        <taxon>Magnoliopsida</taxon>
        <taxon>eudicotyledons</taxon>
        <taxon>Gunneridae</taxon>
        <taxon>Pentapetalae</taxon>
        <taxon>asterids</taxon>
        <taxon>campanulids</taxon>
        <taxon>Asterales</taxon>
        <taxon>Asteraceae</taxon>
        <taxon>Asteroideae</taxon>
        <taxon>Anthemideae</taxon>
        <taxon>Anthemidinae</taxon>
        <taxon>Tanacetum</taxon>
    </lineage>
</organism>
<dbReference type="EMBL" id="BQNB010011937">
    <property type="protein sequence ID" value="GJS97115.1"/>
    <property type="molecule type" value="Genomic_DNA"/>
</dbReference>